<dbReference type="Proteomes" id="UP000078546">
    <property type="component" value="Unassembled WGS sequence"/>
</dbReference>
<feature type="compositionally biased region" description="Acidic residues" evidence="1">
    <location>
        <begin position="1083"/>
        <end position="1102"/>
    </location>
</feature>
<keyword evidence="2" id="KW-0732">Signal</keyword>
<evidence type="ECO:0000256" key="2">
    <source>
        <dbReference type="SAM" id="SignalP"/>
    </source>
</evidence>
<feature type="compositionally biased region" description="Acidic residues" evidence="1">
    <location>
        <begin position="774"/>
        <end position="784"/>
    </location>
</feature>
<proteinExistence type="predicted"/>
<feature type="compositionally biased region" description="Low complexity" evidence="1">
    <location>
        <begin position="634"/>
        <end position="650"/>
    </location>
</feature>
<feature type="region of interest" description="Disordered" evidence="1">
    <location>
        <begin position="1045"/>
        <end position="1131"/>
    </location>
</feature>
<name>A0A1A8WXG4_PLAOA</name>
<feature type="chain" id="PRO_5008381151" evidence="2">
    <location>
        <begin position="17"/>
        <end position="3526"/>
    </location>
</feature>
<evidence type="ECO:0000313" key="4">
    <source>
        <dbReference type="Proteomes" id="UP000078546"/>
    </source>
</evidence>
<protein>
    <submittedName>
        <fullName evidence="3">Liver specific protein 1, putative</fullName>
    </submittedName>
</protein>
<evidence type="ECO:0000256" key="1">
    <source>
        <dbReference type="SAM" id="MobiDB-lite"/>
    </source>
</evidence>
<feature type="region of interest" description="Disordered" evidence="1">
    <location>
        <begin position="634"/>
        <end position="653"/>
    </location>
</feature>
<evidence type="ECO:0000313" key="3">
    <source>
        <dbReference type="EMBL" id="SBS97649.1"/>
    </source>
</evidence>
<dbReference type="EMBL" id="FLQV01000733">
    <property type="protein sequence ID" value="SBS97649.1"/>
    <property type="molecule type" value="Genomic_DNA"/>
</dbReference>
<feature type="signal peptide" evidence="2">
    <location>
        <begin position="1"/>
        <end position="16"/>
    </location>
</feature>
<sequence length="3526" mass="408153">MKLHFLYFLCLLYVLADNVLCKKKKNKILGNIPKNGNLVDRLSFMAKGEHRNILSEVDNGLLKKLDSKELVTKDMLIATLKLLDSKYKETKDESKKKGIEKLVLDIKNALKKNSSKGEYNEEDEEKRKQLNKKIFLLKMENSCIKRDLANFKKIMDDIRIRKTYLEKKFKVFSTSSEKLLFGAPGELNLSDSNIKDIDYESSIKITSQISSEEYFSTNKSFDSYQFNKLVDLYKPLLDFNLELVERELKNELKTYEDSKKQFFFLIRDHKQIKRFSLNIPMSIMPNAKPNDEMSKKVTEDNQISTYTTNKIEKEKTAEEHVLGRHSTEPVYIHPKRFKKVIKIPVKKKKKGHNNKVQINVKSPLKVGHLILKNKKEDHYPNTQNNSEYHIFLKKCVQKKDDYSTKRQYDIPVEHIIVSKPLTNGNILKKIIIKKFIEEEPIAQKGINGIHIPSEDNSSHNTPEYSQYISDFSMYGIPSIHFNYPSGSMHCISCSNYDKNSHDKGALNENMINLNYDKNCLICIPANAINKCICNINHSNNEENDFQQKNSDSAIHGHNGSHLYDSICANCSLNNNIFSLFQKNYLCPYCKYKRPSTEGYSSSKLVNSFSPYASSQGDFTGQTLSNFEIVNDGASDSAASSTGNGASNIASDSTGDVASNIASDSTGDVASNSASDSTGDAASNSASDSTGDVASNSASDSANPNESSASKQVNMFYAEDWGVDSAHCAGSDVDTIADEEGNNMDNRIIALSSTCFDKSKLKRNSNGSGSTGGQYDDEEEEEEDTKEMADESIGDRKDVEGANTAKKDTKSGNNNEDKNAQFFKNEKIEMDKEQFLDPDDPSIYNFSDTVRNDNDMGYFRKLYYSTVHKRDNEADNREEDGLLFNLRFLYKTTFFTKKKTVVNAYLKTNKVDVMYNKEKILYLFKSLFKKIFKDIDYKIKESLVKLLPIVENADVRGFDMDFGKVQTHYAASINMFKHSIFDIQNMAIYFISPDKKYILLEDVIKGIHDNKDDEAMNDLDRQKEIVEKSSPDEDATLTMVEQDIGNNFSDVHNLEEEKERENKVGESEKGEAEVEEVAEREMETEAETEMEAEMETEMEEEGEKEMKLKIMKEEKSTETDTDTDTDTERMGPKLSDTTLREEECEKGKAAHDLGLLKILSNYGNLLSREDINVINDNIKNITVNKRTMNGGEIIEIVIKRGDEEIDEENAHAHTHEDVNGEVRDVIREDALESITIDGSDGLETINDTVRRYMEKYFSVHNIPIYYIEDRNISKNIIYVTSDVNCDLDMLKMSILGICNITGRSTDDFKFFLLHKEVEYYDPHKLQEIPSSIRNVKDLHNYSKSLGMKIVIASIHEEDINSLRPKSFDYLFESSKEEIPLSIEKEEHRYYSGEKKTTGEYDRDAPNRDELPPLDKVKLNDEYKKHSLLGSSEEESIADNMMIGKGRKVNKKKTKNDGNTLPNIHDCEEDDVEYVNKEITILEDEEIYKKGNYFNFFDIYIDNPSKKITIKNAPILKTYTLNLFIIDIMNKIVHVPSIFINTDSYKKGMYILDIYKCLEYYSYNKKIKEISSLVFENYVTLYEVLKHLNKKEEYLLIKNKDTEECLDVDNLRDILIPNIINLKDSKYIHLEIPLFYLDERSNFYHDRLILKNVSENMTVLQLCTQVRNILNDVLISFNLNTLKDIQLYIIKEKQWENVEDSIVMNEIKINYHNLYTLFVKNQFLTKYYFQVLSNLVIDLASKNMYVKKLGIFLDYNFSPYVFYNLPIHMTSTNLKFLFLQNTNSFLSDSLMNEFFFTYNKKYTTKVSSKMRNCETGEDTDVHIYEGDESKNTKKIAYLFLLNMLSSFYKIKLNSSKMMESVMVTLFELSGKSSSDNSLLEVKRSSKKVKTIELYLGNNCSNKIVVKNVPLNLLIWKFINTLMRGSFNVPIEDKEKLHNLFLIVPKEKEKVLNHDYYFTTTPGYTIEELLKIVDKNNLCLIKAYHEQLNHIKNSEHYDAYILFNLESLPSIIDFNSPVGSLSFYVNYKNENKITHIINVPENITTDKLLKSILLDMYSKWQKLPKDEKIKFSLYLNNDEITDMRQYINSGEGAQLRTLISLGKKKSDNKSLKKKYVDLDKISEVESINFSDTELKSMQLYDSVLREILVKDYIDFNNISLSGYTISIYVYDGTAYKPVSINNVPLSATNKDIINFLLVKANHVNTKKLVDEFLLLNEDSFILLKTKNVIDQNVVFIGELTELINMDRTKLYLVHKPLFNPLDDLFKNIANKSYDFKSEKIQVLNISEEKGNLTFNIMFNKSKKKVITIFNIPYNMYIIEFLRFVIGYQRKWIYKFVDLYINKGSERFILNDHAGVLTYGRTISEIFTICKAGDPCTLHIDLSISDRNVRAKKAISEGKVETKEGDIQTDTTGDITDRVEIGDTHKSRDRDRDRERSRERSKDRGRDAGRDGHGILLRELQKKIMSDEYNNKKLDLGTISFEYNSGLYEKHIFGTSTICNIPKSYTVGDVLAYITKKLKEDSKMKSVDELELKIIHNDTYITIPTELNIDYVIKYYFIDTPSIVSITENDDPFNIIHLTLNNTIIDIKNETFVKKSVPLYVKNGTNLENIKLKYIPVAITEDHLITYLLNYLTKNVEVINFMRDNTSICVYPRCDPIYIQYEKKQLSFITSLSYHIASKNICYMTTIESFENFYSKMSHFEFNFDISQHFNEKNRESNKKNNIDDLINIDVNIVFPNIQRTTRVKNFNMNMEIDDLLEKIFQSITSKSYKWKDFFTFVGCTSNINISKENEKIPKKIKSFKDYLNDEGNIAFIYKPEHNEINDYLISRLIYIPALINYQTQYVSLKTTISNFFNSSTTMYGFPDYLTPTFMLTLLQYNFFKLIGKTYLTLFGCSYEDKPNDDEFCDVIISPNGDNTSVVSTTTNGIDKTDDILTDTMRSEKAKQQMKLIMRLRKKEGKRVETLKDLVTMEINIACQTLENDEDMEECNDIISSLNTSSIFWRNSVFGFMANSIVIRDNYNNTLMLPYIDYRVNEKMLLQNILEHINILPYLYKLFELTHIDKNCVIYKKELKNTVPHIQCLLSYGFNIYFDLLYSSKLSIYDGFQIRGVESFDITQIHTFHNLHEQHFVEFYIHNNDGTRILVKNVYRDMTVSTLLSELSKTRCHIHGLKYNEIAIHYKLIYIVNNKEFHDISPELTMENVYDLVIKYSRFNIILKIKKKDALNSTLPYMYLSTYPTFIDLSQNYFQVPMFLQLKVIENDNLLKDPLAPKIIINNVPPSTFILTIKEYLIILIKEYFEKIELSQNFHTKFYEFEIDLLILNFNPFIKKTHKMNPNLLNNLTVSNFYNTYFNAGLVLQLDKIKIFKPEFFDDFIKHFSTVIIDFSYQRNHKEVSFTSFPQERISRNAALITREETFCCIICHARMNHATGRNSRLRMIALTNAVKITGSLELLCKNGENVETLPFGRKKENHHFPSLVEMRNYASATATATATTTATATAAADADATEHFICSLILNKMKNNILKLVILSG</sequence>
<feature type="compositionally biased region" description="Low complexity" evidence="1">
    <location>
        <begin position="693"/>
        <end position="707"/>
    </location>
</feature>
<feature type="compositionally biased region" description="Basic and acidic residues" evidence="1">
    <location>
        <begin position="1103"/>
        <end position="1117"/>
    </location>
</feature>
<feature type="compositionally biased region" description="Polar residues" evidence="1">
    <location>
        <begin position="659"/>
        <end position="692"/>
    </location>
</feature>
<gene>
    <name evidence="3" type="ORF">POVCU1_039810</name>
</gene>
<feature type="region of interest" description="Disordered" evidence="1">
    <location>
        <begin position="2396"/>
        <end position="2447"/>
    </location>
</feature>
<feature type="compositionally biased region" description="Basic and acidic residues" evidence="1">
    <location>
        <begin position="2411"/>
        <end position="2447"/>
    </location>
</feature>
<feature type="region of interest" description="Disordered" evidence="1">
    <location>
        <begin position="1391"/>
        <end position="1412"/>
    </location>
</feature>
<organism evidence="3 4">
    <name type="scientific">Plasmodium ovale curtisi</name>
    <dbReference type="NCBI Taxonomy" id="864141"/>
    <lineage>
        <taxon>Eukaryota</taxon>
        <taxon>Sar</taxon>
        <taxon>Alveolata</taxon>
        <taxon>Apicomplexa</taxon>
        <taxon>Aconoidasida</taxon>
        <taxon>Haemosporida</taxon>
        <taxon>Plasmodiidae</taxon>
        <taxon>Plasmodium</taxon>
        <taxon>Plasmodium (Plasmodium)</taxon>
    </lineage>
</organism>
<feature type="compositionally biased region" description="Basic and acidic residues" evidence="1">
    <location>
        <begin position="785"/>
        <end position="818"/>
    </location>
</feature>
<accession>A0A1A8WXG4</accession>
<feature type="region of interest" description="Disordered" evidence="1">
    <location>
        <begin position="759"/>
        <end position="818"/>
    </location>
</feature>
<feature type="region of interest" description="Disordered" evidence="1">
    <location>
        <begin position="659"/>
        <end position="707"/>
    </location>
</feature>
<feature type="compositionally biased region" description="Basic and acidic residues" evidence="1">
    <location>
        <begin position="1051"/>
        <end position="1082"/>
    </location>
</feature>
<reference evidence="4" key="1">
    <citation type="submission" date="2016-05" db="EMBL/GenBank/DDBJ databases">
        <authorList>
            <person name="Naeem Raeece"/>
        </authorList>
    </citation>
    <scope>NUCLEOTIDE SEQUENCE [LARGE SCALE GENOMIC DNA]</scope>
</reference>